<sequence>MDTNRQHDVGSVREQAPGGDGTGGGAGDAPSKAAILRAVLAEFEAGEAAALLAPLLFSRPPAEDLAPFAASTLARAARAAASVLTRQRPGEPVIAVERLEGMGPGGGTLGLVTVANDDMAFLFDSVTAEIAEAASVVHFVSHPILDAARDETGLLATFSASHASDAETAAAASAAGSRVSLIQLAIDLPEGAGADGLAERLASILAQVRLANEGYGPMRERVSRAVEAIRARAASLAGEVEGAPSRADLEEAARLLEWLRDDNFIFLGIREYDYVPDGGEEALRRREEGGLGILADPSVNVLRRDGRPLVTTPEIRAFLEAPAPIIVTKANMRSVVHRRAYMDYVGVKLFEGEGGRLSGEMRLVGLFSSSAYNRSILEIPYLRLKANTVIARSGLRPGSHSAKALLNALESYPRDDLFQIDVERLERFSSEIVTLGERPRTRVLARIDKFDRFVSLLVFVPRDRYDSRLRERIGALLAEAYDGHVSAYYPAFPEGFLARVHFIVGRRGGPTPDVDVSDLETRIAELARTFDDAFLAALRAARADPDLARILPGLPASYREEMPLVEAVGDVATIASLDSASPLGLDFFRREGLPDHVVGLKIDHLGEPVVLSRRVPVLENMGFSVIAERTHAIRRPDRSEVYLHEMALTLPGGGAIPLEDAGVRLEETFAAVWAGRVENDLFNALVLEAGFTVAQANVLRAYARYLRQAAGGGASFEALGGALRRNPAIARLLWQLFDASLNPALAETRDESRPGDEASVEPEERFRAVAAKRGAQAPYAAILEALDAVDSLDDDRAIRRFAGAILATLRTNFYAVSGLSTDENSEPGRVDPALAFKLDPALIEGLPEPVPYREIFVFDGRVEGVHLRFGAVARGGLRWSDRREDYRTEILGLVKAQQVKNAVIVPVGAKGGFYPKRLPDPAADREAWAKAGRAAYIVFVDSLLSVTDDIEGAHVEPPALVARHDGDDPYFVVAADKGTATFSDTANAIAQARGFWLDDAFASGGSAGYDHKAMGITARGAWEAVKRHFREIGRDIQREPFTVAGCGDMSGDVFGNGMLLSDQTRLLAAFDHRDIFIDPDPDAATSFVERKRLFALPRSSWQDYDRSKLSAGAMIVSRREKEVRLTPEAAAAIGWTGAKSAAPTEIITAILKSPVDLLWFGGIGTYVRASGEANAEVGDRANDGLRVTGRELRAKIVGEGANLGVTQKGRIEFARAGGRINSDAIDNSAGVNTSDVEVNIKIAFKAPLEAGLVDRPERDALLKDMTDEVARLVLTNNYEQTLAISVEERAGAAALPLQGRFMTALEETGRLKRDLEALPSDAVLAERRGAGRGLTRPEIGVLLAYSKIELFDALVASDLGQDPYLAGRLHAYFPGPMRQRFAAEIDNHRLAREIVCTQLANEAVNRLGPTFVTELRDASGVAPGGIVRAFVAATDGFDAGALKARIDALDGRIDGGAQNEFYEALTAFLRRLTRWFVRNERFEGGIGPVVESLRAVRHSVGDRLPELATERAQGEFAEREASIREKGAPDDLARDLALLPLLALLPDIAAVSRETGVPLERTVSGYFTVTRHFRIGRLEGALASLRPTDYYESLALARAGAEFAGARRRLAVAALSAHPEADNPAEAWSAAQGPRVAQVIAQIAALAGGGEASVSRLTVAAGLLSDLSAG</sequence>
<evidence type="ECO:0000313" key="2">
    <source>
        <dbReference type="Proteomes" id="UP001163223"/>
    </source>
</evidence>
<dbReference type="EMBL" id="CP113520">
    <property type="protein sequence ID" value="WAJ28667.1"/>
    <property type="molecule type" value="Genomic_DNA"/>
</dbReference>
<organism evidence="1 2">
    <name type="scientific">Antarcticirhabdus aurantiaca</name>
    <dbReference type="NCBI Taxonomy" id="2606717"/>
    <lineage>
        <taxon>Bacteria</taxon>
        <taxon>Pseudomonadati</taxon>
        <taxon>Pseudomonadota</taxon>
        <taxon>Alphaproteobacteria</taxon>
        <taxon>Hyphomicrobiales</taxon>
        <taxon>Aurantimonadaceae</taxon>
        <taxon>Antarcticirhabdus</taxon>
    </lineage>
</organism>
<evidence type="ECO:0000313" key="1">
    <source>
        <dbReference type="EMBL" id="WAJ28667.1"/>
    </source>
</evidence>
<keyword evidence="2" id="KW-1185">Reference proteome</keyword>
<gene>
    <name evidence="1" type="ORF">OXU80_28380</name>
</gene>
<dbReference type="Proteomes" id="UP001163223">
    <property type="component" value="Chromosome"/>
</dbReference>
<reference evidence="1" key="1">
    <citation type="submission" date="2022-11" db="EMBL/GenBank/DDBJ databases">
        <title>beta-Carotene-producing bacterium, Jeongeuplla avenae sp. nov., alleviates the salt stress of Arabidopsis seedlings.</title>
        <authorList>
            <person name="Jiang L."/>
            <person name="Lee J."/>
        </authorList>
    </citation>
    <scope>NUCLEOTIDE SEQUENCE</scope>
    <source>
        <strain evidence="1">DY_R2A_6</strain>
    </source>
</reference>
<proteinExistence type="predicted"/>
<protein>
    <submittedName>
        <fullName evidence="1">NAD-glutamate dehydrogenase</fullName>
    </submittedName>
</protein>
<name>A0ACD4NPM4_9HYPH</name>
<accession>A0ACD4NPM4</accession>